<accession>A0A1M5YC03</accession>
<dbReference type="InterPro" id="IPR046867">
    <property type="entry name" value="AldOxase/xan_DH_MoCoBD2"/>
</dbReference>
<keyword evidence="1" id="KW-0500">Molybdenum</keyword>
<organism evidence="4 5">
    <name type="scientific">Sporobacter termitidis DSM 10068</name>
    <dbReference type="NCBI Taxonomy" id="1123282"/>
    <lineage>
        <taxon>Bacteria</taxon>
        <taxon>Bacillati</taxon>
        <taxon>Bacillota</taxon>
        <taxon>Clostridia</taxon>
        <taxon>Eubacteriales</taxon>
        <taxon>Oscillospiraceae</taxon>
        <taxon>Sporobacter</taxon>
    </lineage>
</organism>
<feature type="domain" description="Aldehyde oxidase/xanthine dehydrogenase a/b hammerhead" evidence="3">
    <location>
        <begin position="20"/>
        <end position="124"/>
    </location>
</feature>
<dbReference type="SUPFAM" id="SSF56003">
    <property type="entry name" value="Molybdenum cofactor-binding domain"/>
    <property type="match status" value="1"/>
</dbReference>
<evidence type="ECO:0000259" key="3">
    <source>
        <dbReference type="SMART" id="SM01008"/>
    </source>
</evidence>
<dbReference type="SUPFAM" id="SSF54665">
    <property type="entry name" value="CO dehydrogenase molybdoprotein N-domain-like"/>
    <property type="match status" value="1"/>
</dbReference>
<dbReference type="PANTHER" id="PTHR11908:SF132">
    <property type="entry name" value="ALDEHYDE OXIDASE 1-RELATED"/>
    <property type="match status" value="1"/>
</dbReference>
<dbReference type="InterPro" id="IPR008274">
    <property type="entry name" value="AldOxase/xan_DH_MoCoBD1"/>
</dbReference>
<dbReference type="Pfam" id="PF01315">
    <property type="entry name" value="Ald_Xan_dh_C"/>
    <property type="match status" value="1"/>
</dbReference>
<dbReference type="STRING" id="1123282.SAMN02745823_02363"/>
<dbReference type="OrthoDB" id="9759099at2"/>
<gene>
    <name evidence="4" type="ORF">SAMN02745823_02363</name>
</gene>
<dbReference type="Gene3D" id="3.90.1170.50">
    <property type="entry name" value="Aldehyde oxidase/xanthine dehydrogenase, a/b hammerhead"/>
    <property type="match status" value="1"/>
</dbReference>
<dbReference type="GO" id="GO:0005506">
    <property type="term" value="F:iron ion binding"/>
    <property type="evidence" value="ECO:0007669"/>
    <property type="project" value="InterPro"/>
</dbReference>
<evidence type="ECO:0000256" key="1">
    <source>
        <dbReference type="ARBA" id="ARBA00022505"/>
    </source>
</evidence>
<proteinExistence type="predicted"/>
<dbReference type="RefSeq" id="WP_073079189.1">
    <property type="nucleotide sequence ID" value="NZ_FQXV01000008.1"/>
</dbReference>
<dbReference type="InterPro" id="IPR036856">
    <property type="entry name" value="Ald_Oxase/Xan_DH_a/b_sf"/>
</dbReference>
<dbReference type="Pfam" id="PF20256">
    <property type="entry name" value="MoCoBD_2"/>
    <property type="match status" value="1"/>
</dbReference>
<keyword evidence="2" id="KW-0560">Oxidoreductase</keyword>
<evidence type="ECO:0000313" key="4">
    <source>
        <dbReference type="EMBL" id="SHI09600.1"/>
    </source>
</evidence>
<keyword evidence="5" id="KW-1185">Reference proteome</keyword>
<dbReference type="Proteomes" id="UP000183995">
    <property type="component" value="Unassembled WGS sequence"/>
</dbReference>
<evidence type="ECO:0000256" key="2">
    <source>
        <dbReference type="ARBA" id="ARBA00023002"/>
    </source>
</evidence>
<dbReference type="EMBL" id="FQXV01000008">
    <property type="protein sequence ID" value="SHI09600.1"/>
    <property type="molecule type" value="Genomic_DNA"/>
</dbReference>
<dbReference type="Pfam" id="PF02738">
    <property type="entry name" value="MoCoBD_1"/>
    <property type="match status" value="1"/>
</dbReference>
<dbReference type="InterPro" id="IPR000674">
    <property type="entry name" value="Ald_Oxase/Xan_DH_a/b"/>
</dbReference>
<sequence length="776" mass="82601">MPETGIGVAVPRKEAADKVTGGARYTDDHISPGVLTARTVTSTCAHGTIVSLDVSAARELPGVRAVLTGGDTDVLTGSVIEDRPPLARDKVRYYGEPVALVVADSDAVAARAVTLVQAAYAPLPVVNSPLEAVAPGAALVHEALGSYKKPVEDVYPEPGTNICDREKIRKGDIQKGFAESNVILRAAFDLPQTDHVAMETRAAQARIAADGSVYIHAATQGPFEVKKALSKLFALDEGKVIVQVPLVGGAFGGKAGTELEILAYLASKAVGGRPVRIRNDREADMTSSPCGIGLHAEMRLGAMYDGTIKAAEMTFLVETGAYTDTGPRMTKAIAADCTGPYNIENLSVDSLCVYTNHPYVTSLRGFGHTAMTFCMERMLDKLAAKLRFDPAKLREKNALKPGQTSPGQVKLTESSLGNLPACIEKVKYLIGWSNGIRTVSGGKIIAKGLCCFWKTSTSPPDAVSGALVSFNEDGTVNLNVGCVEIGPAMKTTAAQILSAALKMDVGRIHVNMDVDTRYSPRHWKTVASMTAFMVGRAVLSAAEDVKRQLVGLGAAVMKCAPEDLEVGDGRVYRKSDPAVHHVFKDLVHGYQFENGNAVGGQLFGRGSYVMGDLNYLDRETGKGKSGPYWTVGAQAVEVAYDEREYTYRLLRAATVIDAGKILNPAMAAAVVRGGMCMGLGKASREHFQYGPDGRVLDTSLRTYKVMHFAETPRYLVDFVETPNLDGPYGARGLGEHGVIGMPAALANALSLASGAELDELPLLPEKIWLKKTGGII</sequence>
<protein>
    <submittedName>
        <fullName evidence="4">Xanthine dehydrogenase, molybdenum binding subunit apoprotein</fullName>
    </submittedName>
</protein>
<evidence type="ECO:0000313" key="5">
    <source>
        <dbReference type="Proteomes" id="UP000183995"/>
    </source>
</evidence>
<name>A0A1M5YC03_9FIRM</name>
<dbReference type="GO" id="GO:0016491">
    <property type="term" value="F:oxidoreductase activity"/>
    <property type="evidence" value="ECO:0007669"/>
    <property type="project" value="UniProtKB-KW"/>
</dbReference>
<dbReference type="AlphaFoldDB" id="A0A1M5YC03"/>
<dbReference type="InterPro" id="IPR016208">
    <property type="entry name" value="Ald_Oxase/xanthine_DH-like"/>
</dbReference>
<dbReference type="SMART" id="SM01008">
    <property type="entry name" value="Ald_Xan_dh_C"/>
    <property type="match status" value="1"/>
</dbReference>
<reference evidence="4 5" key="1">
    <citation type="submission" date="2016-11" db="EMBL/GenBank/DDBJ databases">
        <authorList>
            <person name="Jaros S."/>
            <person name="Januszkiewicz K."/>
            <person name="Wedrychowicz H."/>
        </authorList>
    </citation>
    <scope>NUCLEOTIDE SEQUENCE [LARGE SCALE GENOMIC DNA]</scope>
    <source>
        <strain evidence="4 5">DSM 10068</strain>
    </source>
</reference>
<dbReference type="InterPro" id="IPR037165">
    <property type="entry name" value="AldOxase/xan_DH_Mopterin-bd_sf"/>
</dbReference>
<dbReference type="PANTHER" id="PTHR11908">
    <property type="entry name" value="XANTHINE DEHYDROGENASE"/>
    <property type="match status" value="1"/>
</dbReference>
<dbReference type="Gene3D" id="3.30.365.10">
    <property type="entry name" value="Aldehyde oxidase/xanthine dehydrogenase, molybdopterin binding domain"/>
    <property type="match status" value="4"/>
</dbReference>